<feature type="region of interest" description="Disordered" evidence="1">
    <location>
        <begin position="358"/>
        <end position="379"/>
    </location>
</feature>
<reference evidence="3 4" key="1">
    <citation type="journal article" date="2020" name="ISME J.">
        <title>Uncovering the hidden diversity of litter-decomposition mechanisms in mushroom-forming fungi.</title>
        <authorList>
            <person name="Floudas D."/>
            <person name="Bentzer J."/>
            <person name="Ahren D."/>
            <person name="Johansson T."/>
            <person name="Persson P."/>
            <person name="Tunlid A."/>
        </authorList>
    </citation>
    <scope>NUCLEOTIDE SEQUENCE [LARGE SCALE GENOMIC DNA]</scope>
    <source>
        <strain evidence="3 4">CBS 661.87</strain>
    </source>
</reference>
<comment type="caution">
    <text evidence="3">The sequence shown here is derived from an EMBL/GenBank/DDBJ whole genome shotgun (WGS) entry which is preliminary data.</text>
</comment>
<gene>
    <name evidence="3" type="ORF">D9615_002388</name>
</gene>
<name>A0A8H5HMP6_9AGAR</name>
<evidence type="ECO:0000259" key="2">
    <source>
        <dbReference type="Pfam" id="PF13391"/>
    </source>
</evidence>
<evidence type="ECO:0000256" key="1">
    <source>
        <dbReference type="SAM" id="MobiDB-lite"/>
    </source>
</evidence>
<feature type="compositionally biased region" description="Acidic residues" evidence="1">
    <location>
        <begin position="362"/>
        <end position="375"/>
    </location>
</feature>
<sequence length="406" mass="45581">MSLPTLVKVSHPPLLNERDINLFAIPQSGIRDPVFLLYGSSLEGQRSTADFFKILDVMVMSVSGDYKLQKLDNERRPLDATLLDRSSQGNITAGNYLIRKFTLTRPPDADLSEDPSVKGDMIALRVITTFFDSHPEAANPSFSEPAAKKAKRSCGGSVVSDRSNRDTSNDSQGFKMRLVRRDKGCAVCLAAGIQEIFKYRDHSNRYEGSHIVDFAYQKLVSCYVFAVLVPSPYVSMKKWDIKKFSTLVSDPYTDPANAENPLASPTTRTGKDSRRINSLENGILLCLQHHQDYENFRFAIHPQMHEIFSFHPDTAKLQGIEVKAPWNGADILFPPPHSSFLEMHYVTSIANSMKGGGIDYRLEDDEDDEEELSEPEEVHNEDVRIWLEKSISSCGEITAPHDDMDS</sequence>
<feature type="domain" description="HNH nuclease" evidence="2">
    <location>
        <begin position="203"/>
        <end position="301"/>
    </location>
</feature>
<dbReference type="Proteomes" id="UP000565441">
    <property type="component" value="Unassembled WGS sequence"/>
</dbReference>
<feature type="region of interest" description="Disordered" evidence="1">
    <location>
        <begin position="138"/>
        <end position="171"/>
    </location>
</feature>
<evidence type="ECO:0000313" key="3">
    <source>
        <dbReference type="EMBL" id="KAF5386188.1"/>
    </source>
</evidence>
<evidence type="ECO:0000313" key="4">
    <source>
        <dbReference type="Proteomes" id="UP000565441"/>
    </source>
</evidence>
<dbReference type="EMBL" id="JAACJP010000003">
    <property type="protein sequence ID" value="KAF5386188.1"/>
    <property type="molecule type" value="Genomic_DNA"/>
</dbReference>
<protein>
    <recommendedName>
        <fullName evidence="2">HNH nuclease domain-containing protein</fullName>
    </recommendedName>
</protein>
<proteinExistence type="predicted"/>
<accession>A0A8H5HMP6</accession>
<dbReference type="OrthoDB" id="3244235at2759"/>
<dbReference type="InterPro" id="IPR003615">
    <property type="entry name" value="HNH_nuc"/>
</dbReference>
<keyword evidence="4" id="KW-1185">Reference proteome</keyword>
<organism evidence="3 4">
    <name type="scientific">Tricholomella constricta</name>
    <dbReference type="NCBI Taxonomy" id="117010"/>
    <lineage>
        <taxon>Eukaryota</taxon>
        <taxon>Fungi</taxon>
        <taxon>Dikarya</taxon>
        <taxon>Basidiomycota</taxon>
        <taxon>Agaricomycotina</taxon>
        <taxon>Agaricomycetes</taxon>
        <taxon>Agaricomycetidae</taxon>
        <taxon>Agaricales</taxon>
        <taxon>Tricholomatineae</taxon>
        <taxon>Lyophyllaceae</taxon>
        <taxon>Tricholomella</taxon>
    </lineage>
</organism>
<dbReference type="Pfam" id="PF13391">
    <property type="entry name" value="HNH_2"/>
    <property type="match status" value="1"/>
</dbReference>
<dbReference type="AlphaFoldDB" id="A0A8H5HMP6"/>